<comment type="caution">
    <text evidence="2">The sequence shown here is derived from an EMBL/GenBank/DDBJ whole genome shotgun (WGS) entry which is preliminary data.</text>
</comment>
<keyword evidence="1" id="KW-1133">Transmembrane helix</keyword>
<keyword evidence="3" id="KW-1185">Reference proteome</keyword>
<keyword evidence="1" id="KW-0472">Membrane</keyword>
<reference evidence="2 3" key="1">
    <citation type="submission" date="2019-10" db="EMBL/GenBank/DDBJ databases">
        <title>Assembly and Annotation for the nematode Trichostrongylus colubriformis.</title>
        <authorList>
            <person name="Martin J."/>
        </authorList>
    </citation>
    <scope>NUCLEOTIDE SEQUENCE [LARGE SCALE GENOMIC DNA]</scope>
    <source>
        <strain evidence="2">G859</strain>
        <tissue evidence="2">Whole worm</tissue>
    </source>
</reference>
<evidence type="ECO:0000313" key="2">
    <source>
        <dbReference type="EMBL" id="KAK5978180.1"/>
    </source>
</evidence>
<feature type="transmembrane region" description="Helical" evidence="1">
    <location>
        <begin position="44"/>
        <end position="65"/>
    </location>
</feature>
<feature type="transmembrane region" description="Helical" evidence="1">
    <location>
        <begin position="206"/>
        <end position="228"/>
    </location>
</feature>
<dbReference type="Proteomes" id="UP001331761">
    <property type="component" value="Unassembled WGS sequence"/>
</dbReference>
<organism evidence="2 3">
    <name type="scientific">Trichostrongylus colubriformis</name>
    <name type="common">Black scour worm</name>
    <dbReference type="NCBI Taxonomy" id="6319"/>
    <lineage>
        <taxon>Eukaryota</taxon>
        <taxon>Metazoa</taxon>
        <taxon>Ecdysozoa</taxon>
        <taxon>Nematoda</taxon>
        <taxon>Chromadorea</taxon>
        <taxon>Rhabditida</taxon>
        <taxon>Rhabditina</taxon>
        <taxon>Rhabditomorpha</taxon>
        <taxon>Strongyloidea</taxon>
        <taxon>Trichostrongylidae</taxon>
        <taxon>Trichostrongylus</taxon>
    </lineage>
</organism>
<dbReference type="EMBL" id="WIXE01009745">
    <property type="protein sequence ID" value="KAK5978180.1"/>
    <property type="molecule type" value="Genomic_DNA"/>
</dbReference>
<feature type="transmembrane region" description="Helical" evidence="1">
    <location>
        <begin position="7"/>
        <end position="32"/>
    </location>
</feature>
<evidence type="ECO:0000313" key="3">
    <source>
        <dbReference type="Proteomes" id="UP001331761"/>
    </source>
</evidence>
<accession>A0AAN8FFD5</accession>
<proteinExistence type="predicted"/>
<feature type="transmembrane region" description="Helical" evidence="1">
    <location>
        <begin position="166"/>
        <end position="186"/>
    </location>
</feature>
<protein>
    <submittedName>
        <fullName evidence="2">Uncharacterized protein</fullName>
    </submittedName>
</protein>
<dbReference type="AlphaFoldDB" id="A0AAN8FFD5"/>
<sequence>MDSTEKAVGILQLINTVVASVSTILLYTYIIHRIKLNHASLTQYQNFLVVQALVYICGSVLTLLLNERVTLKMEDQLGYPFITTPLFGKIGHFYTVAGPLAFLCTVFFGIASAFFEDTIRYYCMCGYYVTILSVMCICFYILRRHFRVNAYSDVVRKAQNKLSKGLLLQILIQIIALVLLGLGPVWSLLGSLFNLEDNIIFTTGGIYLVIVYVVFAWYPLFIGFIIKWSISGLLTVKRPAQKVSVPNEPTLPKVK</sequence>
<name>A0AAN8FFD5_TRICO</name>
<keyword evidence="1" id="KW-0812">Transmembrane</keyword>
<feature type="transmembrane region" description="Helical" evidence="1">
    <location>
        <begin position="119"/>
        <end position="142"/>
    </location>
</feature>
<evidence type="ECO:0000256" key="1">
    <source>
        <dbReference type="SAM" id="Phobius"/>
    </source>
</evidence>
<gene>
    <name evidence="2" type="ORF">GCK32_007557</name>
</gene>
<feature type="transmembrane region" description="Helical" evidence="1">
    <location>
        <begin position="86"/>
        <end position="113"/>
    </location>
</feature>